<name>A0A1I0RLA2_9RHOB</name>
<reference evidence="2 3" key="1">
    <citation type="submission" date="2016-10" db="EMBL/GenBank/DDBJ databases">
        <authorList>
            <person name="de Groot N.N."/>
        </authorList>
    </citation>
    <scope>NUCLEOTIDE SEQUENCE [LARGE SCALE GENOMIC DNA]</scope>
    <source>
        <strain evidence="2 3">DSM 17925</strain>
    </source>
</reference>
<dbReference type="PANTHER" id="PTHR47354">
    <property type="entry name" value="NADH OXIDOREDUCTASE HCR"/>
    <property type="match status" value="1"/>
</dbReference>
<dbReference type="GO" id="GO:0016491">
    <property type="term" value="F:oxidoreductase activity"/>
    <property type="evidence" value="ECO:0007669"/>
    <property type="project" value="InterPro"/>
</dbReference>
<dbReference type="InterPro" id="IPR017927">
    <property type="entry name" value="FAD-bd_FR_type"/>
</dbReference>
<dbReference type="RefSeq" id="WP_089996152.1">
    <property type="nucleotide sequence ID" value="NZ_FOIZ01000002.1"/>
</dbReference>
<organism evidence="2 3">
    <name type="scientific">Cognatiyoonia koreensis</name>
    <dbReference type="NCBI Taxonomy" id="364200"/>
    <lineage>
        <taxon>Bacteria</taxon>
        <taxon>Pseudomonadati</taxon>
        <taxon>Pseudomonadota</taxon>
        <taxon>Alphaproteobacteria</taxon>
        <taxon>Rhodobacterales</taxon>
        <taxon>Paracoccaceae</taxon>
        <taxon>Cognatiyoonia</taxon>
    </lineage>
</organism>
<dbReference type="Gene3D" id="3.40.50.80">
    <property type="entry name" value="Nucleotide-binding domain of ferredoxin-NADP reductase (FNR) module"/>
    <property type="match status" value="1"/>
</dbReference>
<accession>A0A1I0RLA2</accession>
<dbReference type="PROSITE" id="PS51384">
    <property type="entry name" value="FAD_FR"/>
    <property type="match status" value="1"/>
</dbReference>
<proteinExistence type="predicted"/>
<feature type="domain" description="FAD-binding FR-type" evidence="1">
    <location>
        <begin position="1"/>
        <end position="102"/>
    </location>
</feature>
<dbReference type="SUPFAM" id="SSF63380">
    <property type="entry name" value="Riboflavin synthase domain-like"/>
    <property type="match status" value="1"/>
</dbReference>
<dbReference type="PANTHER" id="PTHR47354:SF5">
    <property type="entry name" value="PROTEIN RFBI"/>
    <property type="match status" value="1"/>
</dbReference>
<dbReference type="SUPFAM" id="SSF52343">
    <property type="entry name" value="Ferredoxin reductase-like, C-terminal NADP-linked domain"/>
    <property type="match status" value="1"/>
</dbReference>
<dbReference type="EMBL" id="FOIZ01000002">
    <property type="protein sequence ID" value="SEW41695.1"/>
    <property type="molecule type" value="Genomic_DNA"/>
</dbReference>
<sequence length="223" mass="24537">MTHTLTLQGIKPVTHDTYMLTFNRPEGFDFEAGQATNLAFDEKGWRDAERPFTMTSLPDQKNALEFVIKSYPEKDGVTDEIPNMNPGDQVIADDPFGAITDHGPGVFIAAGAGITPFIAILRAHAKKGAMNCQLIYVNETDADIILKGEFDQMNGLETIYLVSDQDDTAHEKGKPDKETLSGIISDFDQTFYICGPGDMVDDVRNSLKELGAAEDKIITEDGW</sequence>
<dbReference type="InterPro" id="IPR039261">
    <property type="entry name" value="FNR_nucleotide-bd"/>
</dbReference>
<dbReference type="InterPro" id="IPR008333">
    <property type="entry name" value="Cbr1-like_FAD-bd_dom"/>
</dbReference>
<dbReference type="AlphaFoldDB" id="A0A1I0RLA2"/>
<keyword evidence="3" id="KW-1185">Reference proteome</keyword>
<evidence type="ECO:0000259" key="1">
    <source>
        <dbReference type="PROSITE" id="PS51384"/>
    </source>
</evidence>
<dbReference type="Proteomes" id="UP000199167">
    <property type="component" value="Unassembled WGS sequence"/>
</dbReference>
<dbReference type="Pfam" id="PF00970">
    <property type="entry name" value="FAD_binding_6"/>
    <property type="match status" value="1"/>
</dbReference>
<evidence type="ECO:0000313" key="3">
    <source>
        <dbReference type="Proteomes" id="UP000199167"/>
    </source>
</evidence>
<dbReference type="PRINTS" id="PR00410">
    <property type="entry name" value="PHEHYDRXLASE"/>
</dbReference>
<dbReference type="InterPro" id="IPR001433">
    <property type="entry name" value="OxRdtase_FAD/NAD-bd"/>
</dbReference>
<dbReference type="OrthoDB" id="9792185at2"/>
<dbReference type="STRING" id="364200.SAMN04488515_2867"/>
<gene>
    <name evidence="2" type="ORF">SAMN04488515_2867</name>
</gene>
<protein>
    <recommendedName>
        <fullName evidence="1">FAD-binding FR-type domain-containing protein</fullName>
    </recommendedName>
</protein>
<evidence type="ECO:0000313" key="2">
    <source>
        <dbReference type="EMBL" id="SEW41695.1"/>
    </source>
</evidence>
<dbReference type="InterPro" id="IPR050415">
    <property type="entry name" value="MRET"/>
</dbReference>
<dbReference type="Pfam" id="PF00175">
    <property type="entry name" value="NAD_binding_1"/>
    <property type="match status" value="1"/>
</dbReference>
<dbReference type="InterPro" id="IPR017938">
    <property type="entry name" value="Riboflavin_synthase-like_b-brl"/>
</dbReference>
<dbReference type="Gene3D" id="2.40.30.10">
    <property type="entry name" value="Translation factors"/>
    <property type="match status" value="1"/>
</dbReference>